<dbReference type="Proteomes" id="UP000003452">
    <property type="component" value="Unassembled WGS sequence"/>
</dbReference>
<protein>
    <submittedName>
        <fullName evidence="1">Uncharacterized protein</fullName>
    </submittedName>
</protein>
<reference evidence="1 2" key="2">
    <citation type="submission" date="2008-08" db="EMBL/GenBank/DDBJ databases">
        <authorList>
            <person name="Fulton L."/>
            <person name="Clifton S."/>
            <person name="Fulton B."/>
            <person name="Xu J."/>
            <person name="Minx P."/>
            <person name="Pepin K.H."/>
            <person name="Johnson M."/>
            <person name="Thiruvilangam P."/>
            <person name="Bhonagiri V."/>
            <person name="Nash W.E."/>
            <person name="Mardis E.R."/>
            <person name="Wilson R.K."/>
        </authorList>
    </citation>
    <scope>NUCLEOTIDE SEQUENCE [LARGE SCALE GENOMIC DNA]</scope>
    <source>
        <strain evidence="2">DSM 17135 / JCM 12973 / M2</strain>
    </source>
</reference>
<dbReference type="EMBL" id="ABQC02000024">
    <property type="protein sequence ID" value="EDY94143.1"/>
    <property type="molecule type" value="Genomic_DNA"/>
</dbReference>
<dbReference type="AlphaFoldDB" id="B5D3J3"/>
<evidence type="ECO:0000313" key="2">
    <source>
        <dbReference type="Proteomes" id="UP000003452"/>
    </source>
</evidence>
<evidence type="ECO:0000313" key="1">
    <source>
        <dbReference type="EMBL" id="EDY94143.1"/>
    </source>
</evidence>
<sequence>MENHANTLKIIQKMLLDSSYGCFLYKKTCNCMILYSFLSKKFSILLTYLF</sequence>
<comment type="caution">
    <text evidence="1">The sequence shown here is derived from an EMBL/GenBank/DDBJ whole genome shotgun (WGS) entry which is preliminary data.</text>
</comment>
<dbReference type="HOGENOM" id="CLU_3114704_0_0_10"/>
<reference evidence="1 2" key="1">
    <citation type="submission" date="2008-08" db="EMBL/GenBank/DDBJ databases">
        <title>Draft genome sequence of Bacteroides plebeius (DSM 17135).</title>
        <authorList>
            <person name="Sudarsanam P."/>
            <person name="Ley R."/>
            <person name="Guruge J."/>
            <person name="Turnbaugh P.J."/>
            <person name="Mahowald M."/>
            <person name="Liep D."/>
            <person name="Gordon J."/>
        </authorList>
    </citation>
    <scope>NUCLEOTIDE SEQUENCE [LARGE SCALE GENOMIC DNA]</scope>
    <source>
        <strain evidence="2">DSM 17135 / JCM 12973 / M2</strain>
    </source>
</reference>
<gene>
    <name evidence="1" type="ORF">BACPLE_03587</name>
</gene>
<organism evidence="1 2">
    <name type="scientific">Phocaeicola plebeius (strain DSM 17135 / JCM 12973 / CCUG 54634 / M2)</name>
    <name type="common">Bacteroides plebeius</name>
    <dbReference type="NCBI Taxonomy" id="484018"/>
    <lineage>
        <taxon>Bacteria</taxon>
        <taxon>Pseudomonadati</taxon>
        <taxon>Bacteroidota</taxon>
        <taxon>Bacteroidia</taxon>
        <taxon>Bacteroidales</taxon>
        <taxon>Bacteroidaceae</taxon>
        <taxon>Phocaeicola</taxon>
    </lineage>
</organism>
<accession>B5D3J3</accession>
<proteinExistence type="predicted"/>
<name>B5D3J3_PHOPM</name>